<reference evidence="1 2" key="2">
    <citation type="submission" date="2024-03" db="EMBL/GenBank/DDBJ databases">
        <title>The Genome Sequence of Enterococcus sp. DIV0205d.</title>
        <authorList>
            <consortium name="The Broad Institute Genomics Platform"/>
            <consortium name="The Broad Institute Microbial Omics Core"/>
            <consortium name="The Broad Institute Genomic Center for Infectious Diseases"/>
            <person name="Earl A."/>
            <person name="Manson A."/>
            <person name="Gilmore M."/>
            <person name="Schwartman J."/>
            <person name="Shea T."/>
            <person name="Abouelleil A."/>
            <person name="Cao P."/>
            <person name="Chapman S."/>
            <person name="Cusick C."/>
            <person name="Young S."/>
            <person name="Neafsey D."/>
            <person name="Nusbaum C."/>
            <person name="Birren B."/>
        </authorList>
    </citation>
    <scope>NUCLEOTIDE SEQUENCE [LARGE SCALE GENOMIC DNA]</scope>
    <source>
        <strain evidence="1 2">7F3_DIV0205</strain>
    </source>
</reference>
<protein>
    <recommendedName>
        <fullName evidence="3">Fungal lipase-like domain-containing protein</fullName>
    </recommendedName>
</protein>
<proteinExistence type="predicted"/>
<dbReference type="RefSeq" id="WP_086314987.1">
    <property type="nucleotide sequence ID" value="NZ_CP147244.1"/>
</dbReference>
<evidence type="ECO:0000313" key="2">
    <source>
        <dbReference type="Proteomes" id="UP000194948"/>
    </source>
</evidence>
<sequence length="378" mass="41350">MSKTDKDFFDITTGAYQGLQIGKQIEGFDGVMYEVVEVLNNPDKNGAQGIAVAPIVNGKPDLSNITISYKGTNLADVDGDLSADVQQVTMGQKDKYQNVHVPGTTIRVPVQVSSQFDTALAFAEQLKADPRFKNATFDYTGHSLGAGLASYVAAEFGEYATVFSAPNIYRLLSEKAKKWVDAGHATDKITNYTHMNDSVGNFDQFGMPLVGKRVLTKSNKELETFIMSLLTLGGHPTDTFMDMFNGDGSIMRLFAPALLRATAAQYDDMKGTALGIKKTIEQYEWDEGEEVMALQKHIRSEASGGAYSELEDHEIQDILKSVAPYSKGDQYYAHDPEVVKELKGKMMTIGDNLGEFAHSLRMAAVKAEAADEQIATSF</sequence>
<dbReference type="Proteomes" id="UP000194948">
    <property type="component" value="Chromosome"/>
</dbReference>
<evidence type="ECO:0000313" key="1">
    <source>
        <dbReference type="EMBL" id="WYK01395.1"/>
    </source>
</evidence>
<dbReference type="SUPFAM" id="SSF53474">
    <property type="entry name" value="alpha/beta-Hydrolases"/>
    <property type="match status" value="1"/>
</dbReference>
<keyword evidence="2" id="KW-1185">Reference proteome</keyword>
<dbReference type="EMBL" id="CP147244">
    <property type="protein sequence ID" value="WYK01395.1"/>
    <property type="molecule type" value="Genomic_DNA"/>
</dbReference>
<dbReference type="InterPro" id="IPR029058">
    <property type="entry name" value="AB_hydrolase_fold"/>
</dbReference>
<dbReference type="AlphaFoldDB" id="A0AAQ3W9V5"/>
<gene>
    <name evidence="1" type="ORF">A5821_002532</name>
</gene>
<dbReference type="Pfam" id="PF26363">
    <property type="entry name" value="Phospholipase-like"/>
    <property type="match status" value="1"/>
</dbReference>
<dbReference type="Gene3D" id="3.40.50.1820">
    <property type="entry name" value="alpha/beta hydrolase"/>
    <property type="match status" value="1"/>
</dbReference>
<accession>A0AAQ3W9V5</accession>
<organism evidence="1 2">
    <name type="scientific">Candidatus Enterococcus palustris</name>
    <dbReference type="NCBI Taxonomy" id="1834189"/>
    <lineage>
        <taxon>Bacteria</taxon>
        <taxon>Bacillati</taxon>
        <taxon>Bacillota</taxon>
        <taxon>Bacilli</taxon>
        <taxon>Lactobacillales</taxon>
        <taxon>Enterococcaceae</taxon>
        <taxon>Enterococcus</taxon>
    </lineage>
</organism>
<evidence type="ECO:0008006" key="3">
    <source>
        <dbReference type="Google" id="ProtNLM"/>
    </source>
</evidence>
<reference evidence="2" key="1">
    <citation type="submission" date="2017-05" db="EMBL/GenBank/DDBJ databases">
        <title>The Genome Sequence of EEnterococcus faecalis 9F2_4866.</title>
        <authorList>
            <consortium name="The Broad Institute Genomics Platform"/>
            <consortium name="The Broad Institute Genomic Center for Infectious Diseases"/>
            <person name="Earl A."/>
            <person name="Manson A."/>
            <person name="Schwartman J."/>
            <person name="Gilmore M."/>
            <person name="Abouelleil A."/>
            <person name="Cao P."/>
            <person name="Chapman S."/>
            <person name="Cusick C."/>
            <person name="Shea T."/>
            <person name="Young S."/>
            <person name="Neafsey D."/>
            <person name="Nusbaum C."/>
            <person name="Birren B."/>
        </authorList>
    </citation>
    <scope>NUCLEOTIDE SEQUENCE [LARGE SCALE GENOMIC DNA]</scope>
    <source>
        <strain evidence="2">7F3_DIV0205</strain>
    </source>
</reference>
<name>A0AAQ3W9V5_9ENTE</name>